<evidence type="ECO:0000256" key="1">
    <source>
        <dbReference type="SAM" id="MobiDB-lite"/>
    </source>
</evidence>
<gene>
    <name evidence="2" type="ORF">AAFF_G00304890</name>
</gene>
<reference evidence="2" key="1">
    <citation type="journal article" date="2023" name="Science">
        <title>Genome structures resolve the early diversification of teleost fishes.</title>
        <authorList>
            <person name="Parey E."/>
            <person name="Louis A."/>
            <person name="Montfort J."/>
            <person name="Bouchez O."/>
            <person name="Roques C."/>
            <person name="Iampietro C."/>
            <person name="Lluch J."/>
            <person name="Castinel A."/>
            <person name="Donnadieu C."/>
            <person name="Desvignes T."/>
            <person name="Floi Bucao C."/>
            <person name="Jouanno E."/>
            <person name="Wen M."/>
            <person name="Mejri S."/>
            <person name="Dirks R."/>
            <person name="Jansen H."/>
            <person name="Henkel C."/>
            <person name="Chen W.J."/>
            <person name="Zahm M."/>
            <person name="Cabau C."/>
            <person name="Klopp C."/>
            <person name="Thompson A.W."/>
            <person name="Robinson-Rechavi M."/>
            <person name="Braasch I."/>
            <person name="Lecointre G."/>
            <person name="Bobe J."/>
            <person name="Postlethwait J.H."/>
            <person name="Berthelot C."/>
            <person name="Roest Crollius H."/>
            <person name="Guiguen Y."/>
        </authorList>
    </citation>
    <scope>NUCLEOTIDE SEQUENCE</scope>
    <source>
        <strain evidence="2">NC1722</strain>
    </source>
</reference>
<dbReference type="EMBL" id="JAINUG010000044">
    <property type="protein sequence ID" value="KAJ8406258.1"/>
    <property type="molecule type" value="Genomic_DNA"/>
</dbReference>
<keyword evidence="3" id="KW-1185">Reference proteome</keyword>
<dbReference type="Proteomes" id="UP001221898">
    <property type="component" value="Unassembled WGS sequence"/>
</dbReference>
<protein>
    <submittedName>
        <fullName evidence="2">Uncharacterized protein</fullName>
    </submittedName>
</protein>
<proteinExistence type="predicted"/>
<feature type="region of interest" description="Disordered" evidence="1">
    <location>
        <begin position="37"/>
        <end position="57"/>
    </location>
</feature>
<name>A0AAD7WRF4_9TELE</name>
<accession>A0AAD7WRF4</accession>
<evidence type="ECO:0000313" key="3">
    <source>
        <dbReference type="Proteomes" id="UP001221898"/>
    </source>
</evidence>
<sequence length="108" mass="11965">MQTRLRLLQLQRGHGSAVATAALNRPVRPIHTGVVHRGARSGRGQQGGHMTIWEAAPGRGRWEMSPMSVRPGPAADRFAYLTGLDVIHRRLPRSFPAQPKIDGTFPRR</sequence>
<dbReference type="AlphaFoldDB" id="A0AAD7WRF4"/>
<organism evidence="2 3">
    <name type="scientific">Aldrovandia affinis</name>
    <dbReference type="NCBI Taxonomy" id="143900"/>
    <lineage>
        <taxon>Eukaryota</taxon>
        <taxon>Metazoa</taxon>
        <taxon>Chordata</taxon>
        <taxon>Craniata</taxon>
        <taxon>Vertebrata</taxon>
        <taxon>Euteleostomi</taxon>
        <taxon>Actinopterygii</taxon>
        <taxon>Neopterygii</taxon>
        <taxon>Teleostei</taxon>
        <taxon>Notacanthiformes</taxon>
        <taxon>Halosauridae</taxon>
        <taxon>Aldrovandia</taxon>
    </lineage>
</organism>
<evidence type="ECO:0000313" key="2">
    <source>
        <dbReference type="EMBL" id="KAJ8406258.1"/>
    </source>
</evidence>
<comment type="caution">
    <text evidence="2">The sequence shown here is derived from an EMBL/GenBank/DDBJ whole genome shotgun (WGS) entry which is preliminary data.</text>
</comment>